<dbReference type="STRING" id="3694.A0A2K1RA16"/>
<keyword evidence="3" id="KW-0677">Repeat</keyword>
<sequence length="378" mass="42154">MKNLSFISLTANRLSGNIPGHLGSFTALTYLSLESNQFSGVVPPELGKLINLKTLILSGNKLVGTLPEALAQIKDLEDFRVSDNNLNGTVPEFMGNWTQLRKLELYATGLQGPIPLAIFQLEKLSDLRIADMPGPEFQLPNWPIERQFLVLRNINLTGTIPENAWKVEKTLDLTFNKLVGEIPPNTIQRQFTFLSGNKLTGTVQDSFLQNSPNLDVSYNNFSRSPRCSSSNENNINWFRSSSSNNKLSDLLPCSGISRCPKYYRSFHINCGGQDVKNGKILYEGDQGGGSNAAARSYNRSGSNWGFSSTGDFMDDESFYDNKYTLQSNSNISVVDLELEYKCKRILTLQRKPRDRAEVSQEHTVSYLETSNVPPPLCA</sequence>
<evidence type="ECO:0000259" key="4">
    <source>
        <dbReference type="Pfam" id="PF23598"/>
    </source>
</evidence>
<reference evidence="5" key="2">
    <citation type="submission" date="2017-07" db="EMBL/GenBank/DDBJ databases">
        <title>WGS assembly of Populus trichocarpa.</title>
        <authorList>
            <person name="Tuskan G."/>
            <person name="Difazio S."/>
            <person name="Jansson S."/>
            <person name="Bohlmann J."/>
            <person name="Grigoriev I."/>
            <person name="Hellsten U."/>
            <person name="Putnam N."/>
            <person name="Ralph S."/>
            <person name="Rombauts S."/>
            <person name="Salamov A."/>
            <person name="Schein J."/>
            <person name="Sterck L."/>
            <person name="Aerts A."/>
            <person name="Bhalerao R."/>
            <person name="Bhalerao R."/>
            <person name="Blaudez D."/>
            <person name="Boerjan W."/>
            <person name="Brun A."/>
            <person name="Brunner A."/>
            <person name="Busov V."/>
            <person name="Campbell M."/>
            <person name="Carlson J."/>
            <person name="Chalot M."/>
            <person name="Chapman J."/>
            <person name="Chen G."/>
            <person name="Cooper D."/>
            <person name="Coutinho P."/>
            <person name="Couturier J."/>
            <person name="Covert S."/>
            <person name="Cronk Q."/>
            <person name="Cunningham R."/>
            <person name="Davis J."/>
            <person name="Degroeve S."/>
            <person name="Dejardin A."/>
            <person name="Depamphilis C."/>
            <person name="Detter J."/>
            <person name="Dirks B."/>
            <person name="Dubchak I."/>
            <person name="Duplessis S."/>
            <person name="Ehlting J."/>
            <person name="Ellis B."/>
            <person name="Gendler K."/>
            <person name="Goodstein D."/>
            <person name="Gribskov M."/>
            <person name="Grimwood J."/>
            <person name="Groover A."/>
            <person name="Gunter L."/>
            <person name="Hamberger B."/>
            <person name="Heinze B."/>
            <person name="Helariutta Y."/>
            <person name="Henrissat B."/>
            <person name="Holligan D."/>
            <person name="Holt R."/>
            <person name="Huang W."/>
            <person name="Islam-Faridi N."/>
            <person name="Jones S."/>
            <person name="Jones-Rhoades M."/>
            <person name="Jorgensen R."/>
            <person name="Joshi C."/>
            <person name="Kangasjarvi J."/>
            <person name="Karlsson J."/>
            <person name="Kelleher C."/>
            <person name="Kirkpatrick R."/>
            <person name="Kirst M."/>
            <person name="Kohler A."/>
            <person name="Kalluri U."/>
            <person name="Larimer F."/>
            <person name="Leebens-Mack J."/>
            <person name="Leple J."/>
            <person name="Locascio P."/>
            <person name="Lou Y."/>
            <person name="Lucas S."/>
            <person name="Martin F."/>
            <person name="Montanini B."/>
            <person name="Napoli C."/>
            <person name="Nelson D."/>
            <person name="Nelson C."/>
            <person name="Nieminen K."/>
            <person name="Nilsson O."/>
            <person name="Pereda V."/>
            <person name="Peter G."/>
            <person name="Philippe R."/>
            <person name="Pilate G."/>
            <person name="Poliakov A."/>
            <person name="Razumovskaya J."/>
            <person name="Richardson P."/>
            <person name="Rinaldi C."/>
            <person name="Ritland K."/>
            <person name="Rouze P."/>
            <person name="Ryaboy D."/>
            <person name="Schmutz J."/>
            <person name="Schrader J."/>
            <person name="Segerman B."/>
            <person name="Shin H."/>
            <person name="Siddiqui A."/>
            <person name="Sterky F."/>
            <person name="Terry A."/>
            <person name="Tsai C."/>
            <person name="Uberbacher E."/>
            <person name="Unneberg P."/>
            <person name="Vahala J."/>
            <person name="Wall K."/>
            <person name="Wessler S."/>
            <person name="Yang G."/>
            <person name="Yin T."/>
            <person name="Douglas C."/>
            <person name="Marra M."/>
            <person name="Sandberg G."/>
            <person name="Van De Peer Y."/>
            <person name="Rokhsar D."/>
        </authorList>
    </citation>
    <scope>NUCLEOTIDE SEQUENCE</scope>
    <source>
        <strain evidence="5">Nisqually-1</strain>
    </source>
</reference>
<proteinExistence type="predicted"/>
<evidence type="ECO:0000256" key="3">
    <source>
        <dbReference type="ARBA" id="ARBA00022737"/>
    </source>
</evidence>
<dbReference type="AlphaFoldDB" id="A0A2K1RA16"/>
<dbReference type="Gene3D" id="3.80.10.10">
    <property type="entry name" value="Ribonuclease Inhibitor"/>
    <property type="match status" value="2"/>
</dbReference>
<dbReference type="EMBL" id="KZ623342">
    <property type="protein sequence ID" value="PNS24121.1"/>
    <property type="molecule type" value="Genomic_DNA"/>
</dbReference>
<dbReference type="GO" id="GO:0016020">
    <property type="term" value="C:membrane"/>
    <property type="evidence" value="ECO:0007669"/>
    <property type="project" value="UniProtKB-SubCell"/>
</dbReference>
<dbReference type="FunFam" id="3.80.10.10:FF:000383">
    <property type="entry name" value="Leucine-rich repeat receptor protein kinase EMS1"/>
    <property type="match status" value="1"/>
</dbReference>
<keyword evidence="2" id="KW-0433">Leucine-rich repeat</keyword>
<protein>
    <recommendedName>
        <fullName evidence="4">Disease resistance R13L4/SHOC-2-like LRR domain-containing protein</fullName>
    </recommendedName>
</protein>
<organism evidence="5">
    <name type="scientific">Populus trichocarpa</name>
    <name type="common">Western balsam poplar</name>
    <name type="synonym">Populus balsamifera subsp. trichocarpa</name>
    <dbReference type="NCBI Taxonomy" id="3694"/>
    <lineage>
        <taxon>Eukaryota</taxon>
        <taxon>Viridiplantae</taxon>
        <taxon>Streptophyta</taxon>
        <taxon>Embryophyta</taxon>
        <taxon>Tracheophyta</taxon>
        <taxon>Spermatophyta</taxon>
        <taxon>Magnoliopsida</taxon>
        <taxon>eudicotyledons</taxon>
        <taxon>Gunneridae</taxon>
        <taxon>Pentapetalae</taxon>
        <taxon>rosids</taxon>
        <taxon>fabids</taxon>
        <taxon>Malpighiales</taxon>
        <taxon>Salicaceae</taxon>
        <taxon>Saliceae</taxon>
        <taxon>Populus</taxon>
    </lineage>
</organism>
<dbReference type="InterPro" id="IPR051824">
    <property type="entry name" value="LRR_Rcpt-Like_S/T_Kinase"/>
</dbReference>
<evidence type="ECO:0000313" key="5">
    <source>
        <dbReference type="EMBL" id="PNS24121.1"/>
    </source>
</evidence>
<dbReference type="InParanoid" id="A0A2K1RA16"/>
<gene>
    <name evidence="5" type="ORF">POPTR_T008100</name>
</gene>
<name>A0A2K1RA16_POPTR</name>
<accession>A0A2K1RA16</accession>
<dbReference type="PANTHER" id="PTHR48006:SF72">
    <property type="entry name" value="LRR RECEPTOR-LIKE SERINE_THREONINE-PROTEIN KINASE RFK1-RELATED"/>
    <property type="match status" value="1"/>
</dbReference>
<dbReference type="InterPro" id="IPR032675">
    <property type="entry name" value="LRR_dom_sf"/>
</dbReference>
<reference evidence="5" key="1">
    <citation type="journal article" date="2006" name="Science">
        <title>The genome of black cottonwood, Populus trichocarpa (Torr. &amp; Gray).</title>
        <authorList>
            <person name="Tuskan G.A."/>
            <person name="Difazio S."/>
            <person name="Jansson S."/>
            <person name="Bohlmann J."/>
            <person name="Grigoriev I."/>
            <person name="Hellsten U."/>
            <person name="Putnam N."/>
            <person name="Ralph S."/>
            <person name="Rombauts S."/>
            <person name="Salamov A."/>
            <person name="Schein J."/>
            <person name="Sterck L."/>
            <person name="Aerts A."/>
            <person name="Bhalerao R.R."/>
            <person name="Bhalerao R.P."/>
            <person name="Blaudez D."/>
            <person name="Boerjan W."/>
            <person name="Brun A."/>
            <person name="Brunner A."/>
            <person name="Busov V."/>
            <person name="Campbell M."/>
            <person name="Carlson J."/>
            <person name="Chalot M."/>
            <person name="Chapman J."/>
            <person name="Chen G.L."/>
            <person name="Cooper D."/>
            <person name="Coutinho P.M."/>
            <person name="Couturier J."/>
            <person name="Covert S."/>
            <person name="Cronk Q."/>
            <person name="Cunningham R."/>
            <person name="Davis J."/>
            <person name="Degroeve S."/>
            <person name="Dejardin A."/>
            <person name="Depamphilis C."/>
            <person name="Detter J."/>
            <person name="Dirks B."/>
            <person name="Dubchak I."/>
            <person name="Duplessis S."/>
            <person name="Ehlting J."/>
            <person name="Ellis B."/>
            <person name="Gendler K."/>
            <person name="Goodstein D."/>
            <person name="Gribskov M."/>
            <person name="Grimwood J."/>
            <person name="Groover A."/>
            <person name="Gunter L."/>
            <person name="Hamberger B."/>
            <person name="Heinze B."/>
            <person name="Helariutta Y."/>
            <person name="Henrissat B."/>
            <person name="Holligan D."/>
            <person name="Holt R."/>
            <person name="Huang W."/>
            <person name="Islam-Faridi N."/>
            <person name="Jones S."/>
            <person name="Jones-Rhoades M."/>
            <person name="Jorgensen R."/>
            <person name="Joshi C."/>
            <person name="Kangasjarvi J."/>
            <person name="Karlsson J."/>
            <person name="Kelleher C."/>
            <person name="Kirkpatrick R."/>
            <person name="Kirst M."/>
            <person name="Kohler A."/>
            <person name="Kalluri U."/>
            <person name="Larimer F."/>
            <person name="Leebens-Mack J."/>
            <person name="Leple J.C."/>
            <person name="Locascio P."/>
            <person name="Lou Y."/>
            <person name="Lucas S."/>
            <person name="Martin F."/>
            <person name="Montanini B."/>
            <person name="Napoli C."/>
            <person name="Nelson D.R."/>
            <person name="Nelson C."/>
            <person name="Nieminen K."/>
            <person name="Nilsson O."/>
            <person name="Pereda V."/>
            <person name="Peter G."/>
            <person name="Philippe R."/>
            <person name="Pilate G."/>
            <person name="Poliakov A."/>
            <person name="Razumovskaya J."/>
            <person name="Richardson P."/>
            <person name="Rinaldi C."/>
            <person name="Ritland K."/>
            <person name="Rouze P."/>
            <person name="Ryaboy D."/>
            <person name="Schmutz J."/>
            <person name="Schrader J."/>
            <person name="Segerman B."/>
            <person name="Shin H."/>
            <person name="Siddiqui A."/>
            <person name="Sterky F."/>
            <person name="Terry A."/>
            <person name="Tsai C.J."/>
            <person name="Uberbacher E."/>
            <person name="Unneberg P."/>
            <person name="Vahala J."/>
            <person name="Wall K."/>
            <person name="Wessler S."/>
            <person name="Yang G."/>
            <person name="Yin T."/>
            <person name="Douglas C."/>
            <person name="Marra M."/>
            <person name="Sandberg G."/>
            <person name="Van de Peer Y."/>
            <person name="Rokhsar D."/>
        </authorList>
    </citation>
    <scope>NUCLEOTIDE SEQUENCE [LARGE SCALE GENOMIC DNA]</scope>
    <source>
        <strain evidence="5">Nisqually-1</strain>
    </source>
</reference>
<evidence type="ECO:0000256" key="1">
    <source>
        <dbReference type="ARBA" id="ARBA00004479"/>
    </source>
</evidence>
<dbReference type="Pfam" id="PF23598">
    <property type="entry name" value="LRR_14"/>
    <property type="match status" value="1"/>
</dbReference>
<dbReference type="SUPFAM" id="SSF52058">
    <property type="entry name" value="L domain-like"/>
    <property type="match status" value="1"/>
</dbReference>
<dbReference type="PANTHER" id="PTHR48006">
    <property type="entry name" value="LEUCINE-RICH REPEAT-CONTAINING PROTEIN DDB_G0281931-RELATED"/>
    <property type="match status" value="1"/>
</dbReference>
<dbReference type="InterPro" id="IPR055414">
    <property type="entry name" value="LRR_R13L4/SHOC2-like"/>
</dbReference>
<evidence type="ECO:0000256" key="2">
    <source>
        <dbReference type="ARBA" id="ARBA00022614"/>
    </source>
</evidence>
<comment type="subcellular location">
    <subcellularLocation>
        <location evidence="1">Membrane</location>
        <topology evidence="1">Single-pass type I membrane protein</topology>
    </subcellularLocation>
</comment>
<feature type="domain" description="Disease resistance R13L4/SHOC-2-like LRR" evidence="4">
    <location>
        <begin position="19"/>
        <end position="129"/>
    </location>
</feature>